<proteinExistence type="predicted"/>
<dbReference type="InterPro" id="IPR051049">
    <property type="entry name" value="Dienelactone_hydrolase-like"/>
</dbReference>
<dbReference type="SUPFAM" id="SSF53474">
    <property type="entry name" value="alpha/beta-Hydrolases"/>
    <property type="match status" value="1"/>
</dbReference>
<gene>
    <name evidence="2" type="ORF">A8F95_10040</name>
</gene>
<comment type="caution">
    <text evidence="2">The sequence shown here is derived from an EMBL/GenBank/DDBJ whole genome shotgun (WGS) entry which is preliminary data.</text>
</comment>
<dbReference type="EMBL" id="MAYT01000027">
    <property type="protein sequence ID" value="OCA85027.1"/>
    <property type="molecule type" value="Genomic_DNA"/>
</dbReference>
<dbReference type="GO" id="GO:0016787">
    <property type="term" value="F:hydrolase activity"/>
    <property type="evidence" value="ECO:0007669"/>
    <property type="project" value="InterPro"/>
</dbReference>
<evidence type="ECO:0000313" key="2">
    <source>
        <dbReference type="EMBL" id="OCA85027.1"/>
    </source>
</evidence>
<dbReference type="InterPro" id="IPR002925">
    <property type="entry name" value="Dienelactn_hydro"/>
</dbReference>
<feature type="domain" description="Dienelactone hydrolase" evidence="1">
    <location>
        <begin position="9"/>
        <end position="195"/>
    </location>
</feature>
<dbReference type="RefSeq" id="WP_065410999.1">
    <property type="nucleotide sequence ID" value="NZ_MAYT01000027.1"/>
</dbReference>
<sequence>MIHIHKESDTVVIIIHEIYGINQHMKSICYLLADRGMDVICPNLLGREVPFPYSEEALAYQYFMEKVGFTKAAAVVKDVLLEAKEKYKKVFVVGFSVGATVAWLCSTEKLADGIVGYYGSRIRDYLDISPRCPVLLFFPQEETSFDVGPLLLKLQKKNVTTHKFTGKHGFSDPFSQNYHAESAQAACHELLKFIESTYH</sequence>
<keyword evidence="3" id="KW-1185">Reference proteome</keyword>
<dbReference type="AlphaFoldDB" id="A0A1B9AM98"/>
<protein>
    <recommendedName>
        <fullName evidence="1">Dienelactone hydrolase domain-containing protein</fullName>
    </recommendedName>
</protein>
<dbReference type="PANTHER" id="PTHR46623:SF6">
    <property type="entry name" value="ALPHA_BETA-HYDROLASES SUPERFAMILY PROTEIN"/>
    <property type="match status" value="1"/>
</dbReference>
<dbReference type="Proteomes" id="UP000092578">
    <property type="component" value="Unassembled WGS sequence"/>
</dbReference>
<dbReference type="Gene3D" id="3.40.50.1820">
    <property type="entry name" value="alpha/beta hydrolase"/>
    <property type="match status" value="1"/>
</dbReference>
<dbReference type="Pfam" id="PF01738">
    <property type="entry name" value="DLH"/>
    <property type="match status" value="1"/>
</dbReference>
<evidence type="ECO:0000259" key="1">
    <source>
        <dbReference type="Pfam" id="PF01738"/>
    </source>
</evidence>
<reference evidence="3" key="1">
    <citation type="submission" date="2016-05" db="EMBL/GenBank/DDBJ databases">
        <authorList>
            <person name="Liu B."/>
            <person name="Wang J."/>
            <person name="Zhu Y."/>
            <person name="Liu G."/>
            <person name="Chen Q."/>
            <person name="Chen Z."/>
            <person name="Lan J."/>
            <person name="Che J."/>
            <person name="Ge C."/>
            <person name="Shi H."/>
            <person name="Pan Z."/>
            <person name="Liu X."/>
        </authorList>
    </citation>
    <scope>NUCLEOTIDE SEQUENCE [LARGE SCALE GENOMIC DNA]</scope>
    <source>
        <strain evidence="3">FJAT-27215</strain>
    </source>
</reference>
<name>A0A1B9AM98_9BACI</name>
<dbReference type="InterPro" id="IPR029058">
    <property type="entry name" value="AB_hydrolase_fold"/>
</dbReference>
<organism evidence="2 3">
    <name type="scientific">Pseudobacillus wudalianchiensis</name>
    <dbReference type="NCBI Taxonomy" id="1743143"/>
    <lineage>
        <taxon>Bacteria</taxon>
        <taxon>Bacillati</taxon>
        <taxon>Bacillota</taxon>
        <taxon>Bacilli</taxon>
        <taxon>Bacillales</taxon>
        <taxon>Bacillaceae</taxon>
        <taxon>Pseudobacillus</taxon>
    </lineage>
</organism>
<dbReference type="PANTHER" id="PTHR46623">
    <property type="entry name" value="CARBOXYMETHYLENEBUTENOLIDASE-RELATED"/>
    <property type="match status" value="1"/>
</dbReference>
<evidence type="ECO:0000313" key="3">
    <source>
        <dbReference type="Proteomes" id="UP000092578"/>
    </source>
</evidence>
<accession>A0A1B9AM98</accession>